<evidence type="ECO:0000256" key="6">
    <source>
        <dbReference type="ARBA" id="ARBA00023136"/>
    </source>
</evidence>
<keyword evidence="10" id="KW-1185">Reference proteome</keyword>
<feature type="transmembrane region" description="Helical" evidence="8">
    <location>
        <begin position="73"/>
        <end position="103"/>
    </location>
</feature>
<evidence type="ECO:0000256" key="2">
    <source>
        <dbReference type="ARBA" id="ARBA00022448"/>
    </source>
</evidence>
<name>Q2J203_RHOP2</name>
<dbReference type="CDD" id="cd13148">
    <property type="entry name" value="MATE_like_3"/>
    <property type="match status" value="1"/>
</dbReference>
<dbReference type="KEGG" id="rpb:RPB_0796"/>
<dbReference type="Proteomes" id="UP000008809">
    <property type="component" value="Chromosome"/>
</dbReference>
<keyword evidence="6 8" id="KW-0472">Membrane</keyword>
<evidence type="ECO:0000256" key="3">
    <source>
        <dbReference type="ARBA" id="ARBA00022475"/>
    </source>
</evidence>
<feature type="transmembrane region" description="Helical" evidence="8">
    <location>
        <begin position="219"/>
        <end position="244"/>
    </location>
</feature>
<dbReference type="GO" id="GO:0042910">
    <property type="term" value="F:xenobiotic transmembrane transporter activity"/>
    <property type="evidence" value="ECO:0007669"/>
    <property type="project" value="InterPro"/>
</dbReference>
<dbReference type="OrthoDB" id="9806302at2"/>
<proteinExistence type="predicted"/>
<evidence type="ECO:0000256" key="4">
    <source>
        <dbReference type="ARBA" id="ARBA00022692"/>
    </source>
</evidence>
<protein>
    <submittedName>
        <fullName evidence="9">Multi antimicrobial extrusion protein MatE</fullName>
    </submittedName>
</protein>
<reference evidence="9 10" key="1">
    <citation type="submission" date="2006-01" db="EMBL/GenBank/DDBJ databases">
        <title>Complete sequence of Rhodopseudomonas palustris HaA2.</title>
        <authorList>
            <consortium name="US DOE Joint Genome Institute"/>
            <person name="Copeland A."/>
            <person name="Lucas S."/>
            <person name="Lapidus A."/>
            <person name="Barry K."/>
            <person name="Detter J.C."/>
            <person name="Glavina T."/>
            <person name="Hammon N."/>
            <person name="Israni S."/>
            <person name="Pitluck S."/>
            <person name="Chain P."/>
            <person name="Malfatti S."/>
            <person name="Shin M."/>
            <person name="Vergez L."/>
            <person name="Schmutz J."/>
            <person name="Larimer F."/>
            <person name="Land M."/>
            <person name="Hauser L."/>
            <person name="Pelletier D.A."/>
            <person name="Kyrpides N."/>
            <person name="Anderson I."/>
            <person name="Oda Y."/>
            <person name="Harwood C.S."/>
            <person name="Richardson P."/>
        </authorList>
    </citation>
    <scope>NUCLEOTIDE SEQUENCE [LARGE SCALE GENOMIC DNA]</scope>
    <source>
        <strain evidence="9 10">HaA2</strain>
    </source>
</reference>
<accession>Q2J203</accession>
<dbReference type="GO" id="GO:0015297">
    <property type="term" value="F:antiporter activity"/>
    <property type="evidence" value="ECO:0007669"/>
    <property type="project" value="InterPro"/>
</dbReference>
<feature type="transmembrane region" description="Helical" evidence="8">
    <location>
        <begin position="386"/>
        <end position="405"/>
    </location>
</feature>
<feature type="transmembrane region" description="Helical" evidence="8">
    <location>
        <begin position="441"/>
        <end position="465"/>
    </location>
</feature>
<dbReference type="InterPro" id="IPR052031">
    <property type="entry name" value="Membrane_Transporter-Flippase"/>
</dbReference>
<dbReference type="PIRSF" id="PIRSF006603">
    <property type="entry name" value="DinF"/>
    <property type="match status" value="1"/>
</dbReference>
<dbReference type="eggNOG" id="COG0534">
    <property type="taxonomic scope" value="Bacteria"/>
</dbReference>
<dbReference type="Pfam" id="PF01554">
    <property type="entry name" value="MatE"/>
    <property type="match status" value="2"/>
</dbReference>
<dbReference type="GO" id="GO:0005886">
    <property type="term" value="C:plasma membrane"/>
    <property type="evidence" value="ECO:0007669"/>
    <property type="project" value="UniProtKB-SubCell"/>
</dbReference>
<evidence type="ECO:0000256" key="8">
    <source>
        <dbReference type="SAM" id="Phobius"/>
    </source>
</evidence>
<feature type="region of interest" description="Disordered" evidence="7">
    <location>
        <begin position="1"/>
        <end position="30"/>
    </location>
</feature>
<evidence type="ECO:0000313" key="9">
    <source>
        <dbReference type="EMBL" id="ABD05507.1"/>
    </source>
</evidence>
<dbReference type="RefSeq" id="WP_011439696.1">
    <property type="nucleotide sequence ID" value="NC_007778.1"/>
</dbReference>
<dbReference type="STRING" id="316058.RPB_0796"/>
<keyword evidence="3" id="KW-1003">Cell membrane</keyword>
<keyword evidence="4 8" id="KW-0812">Transmembrane</keyword>
<dbReference type="InterPro" id="IPR002528">
    <property type="entry name" value="MATE_fam"/>
</dbReference>
<feature type="transmembrane region" description="Helical" evidence="8">
    <location>
        <begin position="311"/>
        <end position="332"/>
    </location>
</feature>
<comment type="subcellular location">
    <subcellularLocation>
        <location evidence="1">Cell inner membrane</location>
        <topology evidence="1">Multi-pass membrane protein</topology>
    </subcellularLocation>
</comment>
<organism evidence="9 10">
    <name type="scientific">Rhodopseudomonas palustris (strain HaA2)</name>
    <dbReference type="NCBI Taxonomy" id="316058"/>
    <lineage>
        <taxon>Bacteria</taxon>
        <taxon>Pseudomonadati</taxon>
        <taxon>Pseudomonadota</taxon>
        <taxon>Alphaproteobacteria</taxon>
        <taxon>Hyphomicrobiales</taxon>
        <taxon>Nitrobacteraceae</taxon>
        <taxon>Rhodopseudomonas</taxon>
    </lineage>
</organism>
<dbReference type="PANTHER" id="PTHR43549:SF3">
    <property type="entry name" value="MULTIDRUG RESISTANCE PROTEIN YPNP-RELATED"/>
    <property type="match status" value="1"/>
</dbReference>
<feature type="transmembrane region" description="Helical" evidence="8">
    <location>
        <begin position="49"/>
        <end position="67"/>
    </location>
</feature>
<gene>
    <name evidence="9" type="ordered locus">RPB_0796</name>
</gene>
<sequence>MSDIAVAELPPVQGDPPPRRDAEPPLPPPNPLLDGAILPTLLRLSWPNVVALTAGTCVVVAETSYIGRLGTEALAAMALVFPFVILTMTMSGGAMGGGVASAVSRALGSGDSDRAATLAMHALLIGLCFGLVFTVGMLTFGDTALALLGGRGNVLAQAVSYAHIFFAGAVVPWLMNTFAAILRGTGNMKLPSLMILTAAGLQIVLGGVLGLGFGPVPRFGMPGVAAGTLTAFSVGAGVMAWYIFSGRAGVTPKFKGLRIQRAMFFDILKVGAVACFTPLQSVLTITIFTHMLARFGTEILAGYGIGARLEFMLTSIAFAVGIASVPMIGMAIGAGRVARARRIAWTAALVSFLCVGVVGSAVAFFPHLWVDLFTSDPGVKLAGERYLRAAGPMYAFIGLSISLYFSAQGAARVLGPVLAQTGRLIFVVLGGWLLIAHNGSVGHFFALAAASMGVLGLATALAVLLTRWSPKQVAVTDAGSPPPG</sequence>
<feature type="transmembrane region" description="Helical" evidence="8">
    <location>
        <begin position="160"/>
        <end position="181"/>
    </location>
</feature>
<keyword evidence="2" id="KW-0813">Transport</keyword>
<feature type="transmembrane region" description="Helical" evidence="8">
    <location>
        <begin position="264"/>
        <end position="291"/>
    </location>
</feature>
<evidence type="ECO:0000256" key="1">
    <source>
        <dbReference type="ARBA" id="ARBA00004429"/>
    </source>
</evidence>
<keyword evidence="5 8" id="KW-1133">Transmembrane helix</keyword>
<feature type="transmembrane region" description="Helical" evidence="8">
    <location>
        <begin position="115"/>
        <end position="140"/>
    </location>
</feature>
<feature type="transmembrane region" description="Helical" evidence="8">
    <location>
        <begin position="193"/>
        <end position="213"/>
    </location>
</feature>
<evidence type="ECO:0000256" key="5">
    <source>
        <dbReference type="ARBA" id="ARBA00022989"/>
    </source>
</evidence>
<dbReference type="InterPro" id="IPR048279">
    <property type="entry name" value="MdtK-like"/>
</dbReference>
<evidence type="ECO:0000256" key="7">
    <source>
        <dbReference type="SAM" id="MobiDB-lite"/>
    </source>
</evidence>
<feature type="transmembrane region" description="Helical" evidence="8">
    <location>
        <begin position="417"/>
        <end position="435"/>
    </location>
</feature>
<dbReference type="EMBL" id="CP000250">
    <property type="protein sequence ID" value="ABD05507.1"/>
    <property type="molecule type" value="Genomic_DNA"/>
</dbReference>
<evidence type="ECO:0000313" key="10">
    <source>
        <dbReference type="Proteomes" id="UP000008809"/>
    </source>
</evidence>
<dbReference type="HOGENOM" id="CLU_012893_5_3_5"/>
<dbReference type="PANTHER" id="PTHR43549">
    <property type="entry name" value="MULTIDRUG RESISTANCE PROTEIN YPNP-RELATED"/>
    <property type="match status" value="1"/>
</dbReference>
<feature type="transmembrane region" description="Helical" evidence="8">
    <location>
        <begin position="344"/>
        <end position="366"/>
    </location>
</feature>
<dbReference type="AlphaFoldDB" id="Q2J203"/>